<reference evidence="2" key="1">
    <citation type="submission" date="2019-10" db="EMBL/GenBank/DDBJ databases">
        <authorList>
            <person name="Zhang R."/>
            <person name="Pan Y."/>
            <person name="Wang J."/>
            <person name="Ma R."/>
            <person name="Yu S."/>
        </authorList>
    </citation>
    <scope>NUCLEOTIDE SEQUENCE</scope>
    <source>
        <strain evidence="2">LA-IB0</strain>
        <tissue evidence="2">Leaf</tissue>
    </source>
</reference>
<gene>
    <name evidence="2" type="ORF">BUALT_Bualt02G0141900</name>
</gene>
<keyword evidence="3" id="KW-1185">Reference proteome</keyword>
<dbReference type="Proteomes" id="UP000826271">
    <property type="component" value="Unassembled WGS sequence"/>
</dbReference>
<evidence type="ECO:0000313" key="3">
    <source>
        <dbReference type="Proteomes" id="UP000826271"/>
    </source>
</evidence>
<organism evidence="2 3">
    <name type="scientific">Buddleja alternifolia</name>
    <dbReference type="NCBI Taxonomy" id="168488"/>
    <lineage>
        <taxon>Eukaryota</taxon>
        <taxon>Viridiplantae</taxon>
        <taxon>Streptophyta</taxon>
        <taxon>Embryophyta</taxon>
        <taxon>Tracheophyta</taxon>
        <taxon>Spermatophyta</taxon>
        <taxon>Magnoliopsida</taxon>
        <taxon>eudicotyledons</taxon>
        <taxon>Gunneridae</taxon>
        <taxon>Pentapetalae</taxon>
        <taxon>asterids</taxon>
        <taxon>lamiids</taxon>
        <taxon>Lamiales</taxon>
        <taxon>Scrophulariaceae</taxon>
        <taxon>Buddlejeae</taxon>
        <taxon>Buddleja</taxon>
    </lineage>
</organism>
<comment type="similarity">
    <text evidence="1">Belongs to the plant acyltransferase family.</text>
</comment>
<dbReference type="InterPro" id="IPR023213">
    <property type="entry name" value="CAT-like_dom_sf"/>
</dbReference>
<dbReference type="EMBL" id="WHWC01000002">
    <property type="protein sequence ID" value="KAG8388595.1"/>
    <property type="molecule type" value="Genomic_DNA"/>
</dbReference>
<accession>A0AAV6Y4C1</accession>
<dbReference type="AlphaFoldDB" id="A0AAV6Y4C1"/>
<dbReference type="Gene3D" id="3.30.559.10">
    <property type="entry name" value="Chloramphenicol acetyltransferase-like domain"/>
    <property type="match status" value="3"/>
</dbReference>
<comment type="caution">
    <text evidence="2">The sequence shown here is derived from an EMBL/GenBank/DDBJ whole genome shotgun (WGS) entry which is preliminary data.</text>
</comment>
<proteinExistence type="inferred from homology"/>
<evidence type="ECO:0000313" key="2">
    <source>
        <dbReference type="EMBL" id="KAG8388595.1"/>
    </source>
</evidence>
<protein>
    <recommendedName>
        <fullName evidence="4">Shikimate O-hydroxycinnamoyltransferase</fullName>
    </recommendedName>
</protein>
<dbReference type="GO" id="GO:0016747">
    <property type="term" value="F:acyltransferase activity, transferring groups other than amino-acyl groups"/>
    <property type="evidence" value="ECO:0007669"/>
    <property type="project" value="TreeGrafter"/>
</dbReference>
<evidence type="ECO:0008006" key="4">
    <source>
        <dbReference type="Google" id="ProtNLM"/>
    </source>
</evidence>
<dbReference type="InterPro" id="IPR050317">
    <property type="entry name" value="Plant_Fungal_Acyltransferase"/>
</dbReference>
<dbReference type="PANTHER" id="PTHR31642">
    <property type="entry name" value="TRICHOTHECENE 3-O-ACETYLTRANSFERASE"/>
    <property type="match status" value="1"/>
</dbReference>
<sequence length="303" mass="33970">MATLSPVPAMQDLKTTFKECILIFPSQATEKKSIFLSNMDQILNYNIPTVHFFSPNPDFPSQNVSKILKMALEKVLVAYDFMAGRLKLNHKTGCLEIDCNRAGAGFVVASCEFTFDEIRDFLVYPNLGFQQLAVQILHHLGPEDDQPLCIFQDKAKIDANGKTARISSFGVVAALIWRCKAFSKNKEYKKDTNSTLLNAIDIKSRVNPPLPSSYSDNAVLPIGLELHRGIPHGDYVVSSWLRLGFDQVVYPWGKPLYSCPVVNHRKDICWIFPNALDGGISAMVSLPHEEMVTFEALFHKIFA</sequence>
<dbReference type="Pfam" id="PF02458">
    <property type="entry name" value="Transferase"/>
    <property type="match status" value="3"/>
</dbReference>
<name>A0AAV6Y4C1_9LAMI</name>
<dbReference type="PANTHER" id="PTHR31642:SF189">
    <property type="entry name" value="ACYLTRANSFERASE GLAUCE"/>
    <property type="match status" value="1"/>
</dbReference>
<evidence type="ECO:0000256" key="1">
    <source>
        <dbReference type="ARBA" id="ARBA00009861"/>
    </source>
</evidence>